<accession>A0AA47NTE1</accession>
<dbReference type="Proteomes" id="UP001174136">
    <property type="component" value="Unassembled WGS sequence"/>
</dbReference>
<name>A0AA47NTE1_MERPO</name>
<dbReference type="PANTHER" id="PTHR45736">
    <property type="entry name" value="ZINC FINGER MYM-TYPE PROTEIN"/>
    <property type="match status" value="1"/>
</dbReference>
<dbReference type="SMART" id="SM00746">
    <property type="entry name" value="TRASH"/>
    <property type="match status" value="3"/>
</dbReference>
<evidence type="ECO:0000256" key="1">
    <source>
        <dbReference type="SAM" id="MobiDB-lite"/>
    </source>
</evidence>
<feature type="domain" description="TRASH" evidence="2">
    <location>
        <begin position="149"/>
        <end position="188"/>
    </location>
</feature>
<dbReference type="InterPro" id="IPR011017">
    <property type="entry name" value="TRASH_dom"/>
</dbReference>
<organism evidence="3 4">
    <name type="scientific">Merluccius polli</name>
    <name type="common">Benguela hake</name>
    <name type="synonym">Merluccius cadenati</name>
    <dbReference type="NCBI Taxonomy" id="89951"/>
    <lineage>
        <taxon>Eukaryota</taxon>
        <taxon>Metazoa</taxon>
        <taxon>Chordata</taxon>
        <taxon>Craniata</taxon>
        <taxon>Vertebrata</taxon>
        <taxon>Euteleostomi</taxon>
        <taxon>Actinopterygii</taxon>
        <taxon>Neopterygii</taxon>
        <taxon>Teleostei</taxon>
        <taxon>Neoteleostei</taxon>
        <taxon>Acanthomorphata</taxon>
        <taxon>Zeiogadaria</taxon>
        <taxon>Gadariae</taxon>
        <taxon>Gadiformes</taxon>
        <taxon>Gadoidei</taxon>
        <taxon>Merlucciidae</taxon>
        <taxon>Merluccius</taxon>
    </lineage>
</organism>
<dbReference type="InterPro" id="IPR051284">
    <property type="entry name" value="ZnF_MYMT-QRICH1"/>
</dbReference>
<reference evidence="3" key="1">
    <citation type="journal article" date="2023" name="Front. Mar. Sci.">
        <title>A new Merluccius polli reference genome to investigate the effects of global change in West African waters.</title>
        <authorList>
            <person name="Mateo J.L."/>
            <person name="Blanco-Fernandez C."/>
            <person name="Garcia-Vazquez E."/>
            <person name="Machado-Schiaffino G."/>
        </authorList>
    </citation>
    <scope>NUCLEOTIDE SEQUENCE</scope>
    <source>
        <strain evidence="3">C29</strain>
        <tissue evidence="3">Fin</tissue>
    </source>
</reference>
<feature type="compositionally biased region" description="Basic and acidic residues" evidence="1">
    <location>
        <begin position="32"/>
        <end position="41"/>
    </location>
</feature>
<evidence type="ECO:0000259" key="2">
    <source>
        <dbReference type="SMART" id="SM00746"/>
    </source>
</evidence>
<sequence length="313" mass="34081">MEEADDHRLQTATPPRLRSPAEDPPSPSLVTVKDEPMDKEYNQTLLSPSSTPTDEIKNEPDAPKELMISSVFSMAGMSSSALRPTPSLAKDIPLPADPRSNSNLYMMCSLCKKTLIKGQTAYQKKGSPLLFCSPICLSFKPQGPATKICHHCHKSMLRLQDLILAPIDSGSLREFCSANCLTGFNKAQAERALKAKNTAPVLKTCSMCKKTVRTSNKHEVEDFASKSLMLMNTTGENKSLCSDACLTTFKKQSTTSHACSMCATVTLLSDTVHTTNSLGMVEIFCTTGCLQAQSISSSGNFQWALLTGWPSWL</sequence>
<feature type="region of interest" description="Disordered" evidence="1">
    <location>
        <begin position="1"/>
        <end position="60"/>
    </location>
</feature>
<feature type="domain" description="TRASH" evidence="2">
    <location>
        <begin position="205"/>
        <end position="253"/>
    </location>
</feature>
<feature type="compositionally biased region" description="Polar residues" evidence="1">
    <location>
        <begin position="42"/>
        <end position="53"/>
    </location>
</feature>
<keyword evidence="4" id="KW-1185">Reference proteome</keyword>
<comment type="caution">
    <text evidence="3">The sequence shown here is derived from an EMBL/GenBank/DDBJ whole genome shotgun (WGS) entry which is preliminary data.</text>
</comment>
<evidence type="ECO:0000313" key="3">
    <source>
        <dbReference type="EMBL" id="KAK0136473.1"/>
    </source>
</evidence>
<gene>
    <name evidence="3" type="primary">ZMYM4_2</name>
    <name evidence="3" type="ORF">N1851_027403</name>
</gene>
<dbReference type="PANTHER" id="PTHR45736:SF5">
    <property type="entry name" value="ZINC FINGER MYM-TYPE PROTEIN 4"/>
    <property type="match status" value="1"/>
</dbReference>
<evidence type="ECO:0000313" key="4">
    <source>
        <dbReference type="Proteomes" id="UP001174136"/>
    </source>
</evidence>
<dbReference type="EMBL" id="JAOPHQ010005152">
    <property type="protein sequence ID" value="KAK0136473.1"/>
    <property type="molecule type" value="Genomic_DNA"/>
</dbReference>
<dbReference type="SUPFAM" id="SSF57716">
    <property type="entry name" value="Glucocorticoid receptor-like (DNA-binding domain)"/>
    <property type="match status" value="1"/>
</dbReference>
<dbReference type="AlphaFoldDB" id="A0AA47NTE1"/>
<dbReference type="Pfam" id="PF24900">
    <property type="entry name" value="TRASH_ZMYM4"/>
    <property type="match status" value="1"/>
</dbReference>
<feature type="domain" description="TRASH" evidence="2">
    <location>
        <begin position="108"/>
        <end position="144"/>
    </location>
</feature>
<proteinExistence type="predicted"/>
<protein>
    <submittedName>
        <fullName evidence="3">Zinc finger MYM-type protein 4</fullName>
    </submittedName>
</protein>